<evidence type="ECO:0000313" key="2">
    <source>
        <dbReference type="EMBL" id="KIT14769.1"/>
    </source>
</evidence>
<evidence type="ECO:0000313" key="3">
    <source>
        <dbReference type="Proteomes" id="UP000032232"/>
    </source>
</evidence>
<evidence type="ECO:0000256" key="1">
    <source>
        <dbReference type="SAM" id="MobiDB-lite"/>
    </source>
</evidence>
<gene>
    <name evidence="2" type="ORF">jaqu_35070</name>
</gene>
<dbReference type="AlphaFoldDB" id="A0A0D1EAP0"/>
<proteinExistence type="predicted"/>
<sequence length="205" mass="23765">MSTCWGSCRSCHRESVRLGRACRRALQNSKLRSARCRSTPLPGTSRSWASRRTMPSRRSGRMRQHAWTTRVLRSPASSAPWTPRPGLRAFRRSRPRRVQRSFWTRSTGLRLSTAGRPTLSRRRPARAVGSLRRRSTLKVMRVRVRRSSSSSRAPSLQRPRTSRWRGIWGSTGFRSGWTLQPTYRSNSATTCRSFWTSGPPRRRRR</sequence>
<dbReference type="EMBL" id="JYFE01000063">
    <property type="protein sequence ID" value="KIT14769.1"/>
    <property type="molecule type" value="Genomic_DNA"/>
</dbReference>
<dbReference type="Proteomes" id="UP000032232">
    <property type="component" value="Unassembled WGS sequence"/>
</dbReference>
<name>A0A0D1EAP0_9RHOB</name>
<reference evidence="2 3" key="1">
    <citation type="submission" date="2015-02" db="EMBL/GenBank/DDBJ databases">
        <title>Genome Sequence of Jannaschia aquimarina DSM28248, a member of the Roseobacter clade.</title>
        <authorList>
            <person name="Voget S."/>
            <person name="Daniel R."/>
        </authorList>
    </citation>
    <scope>NUCLEOTIDE SEQUENCE [LARGE SCALE GENOMIC DNA]</scope>
    <source>
        <strain evidence="2 3">GSW-M26</strain>
    </source>
</reference>
<keyword evidence="3" id="KW-1185">Reference proteome</keyword>
<organism evidence="2 3">
    <name type="scientific">Jannaschia aquimarina</name>
    <dbReference type="NCBI Taxonomy" id="935700"/>
    <lineage>
        <taxon>Bacteria</taxon>
        <taxon>Pseudomonadati</taxon>
        <taxon>Pseudomonadota</taxon>
        <taxon>Alphaproteobacteria</taxon>
        <taxon>Rhodobacterales</taxon>
        <taxon>Roseobacteraceae</taxon>
        <taxon>Jannaschia</taxon>
    </lineage>
</organism>
<feature type="compositionally biased region" description="Basic residues" evidence="1">
    <location>
        <begin position="54"/>
        <end position="64"/>
    </location>
</feature>
<feature type="region of interest" description="Disordered" evidence="1">
    <location>
        <begin position="35"/>
        <end position="66"/>
    </location>
</feature>
<protein>
    <submittedName>
        <fullName evidence="2">Uncharacterized protein</fullName>
    </submittedName>
</protein>
<accession>A0A0D1EAP0</accession>
<comment type="caution">
    <text evidence="2">The sequence shown here is derived from an EMBL/GenBank/DDBJ whole genome shotgun (WGS) entry which is preliminary data.</text>
</comment>
<feature type="compositionally biased region" description="Polar residues" evidence="1">
    <location>
        <begin position="41"/>
        <end position="50"/>
    </location>
</feature>